<evidence type="ECO:0000256" key="2">
    <source>
        <dbReference type="ARBA" id="ARBA00006727"/>
    </source>
</evidence>
<evidence type="ECO:0000313" key="5">
    <source>
        <dbReference type="EMBL" id="QBM89957.1"/>
    </source>
</evidence>
<feature type="transmembrane region" description="Helical" evidence="3">
    <location>
        <begin position="336"/>
        <end position="354"/>
    </location>
</feature>
<reference evidence="6" key="1">
    <citation type="submission" date="2019-03" db="EMBL/GenBank/DDBJ databases">
        <title>Snf2 controls pulcherriminic acid biosynthesis and connects pigmentation and antifungal activity of the yeast Metschnikowia pulcherrima.</title>
        <authorList>
            <person name="Gore-Lloyd D."/>
            <person name="Sumann I."/>
            <person name="Brachmann A.O."/>
            <person name="Schneeberger K."/>
            <person name="Ortiz-Merino R.A."/>
            <person name="Moreno-Beltran M."/>
            <person name="Schlaefli M."/>
            <person name="Kirner P."/>
            <person name="Santos Kron A."/>
            <person name="Wolfe K.H."/>
            <person name="Piel J."/>
            <person name="Ahrens C.H."/>
            <person name="Henk D."/>
            <person name="Freimoser F.M."/>
        </authorList>
    </citation>
    <scope>NUCLEOTIDE SEQUENCE [LARGE SCALE GENOMIC DNA]</scope>
    <source>
        <strain evidence="6">APC 1.2</strain>
    </source>
</reference>
<dbReference type="GO" id="GO:0016020">
    <property type="term" value="C:membrane"/>
    <property type="evidence" value="ECO:0007669"/>
    <property type="project" value="UniProtKB-SubCell"/>
</dbReference>
<dbReference type="PANTHER" id="PTHR11360">
    <property type="entry name" value="MONOCARBOXYLATE TRANSPORTER"/>
    <property type="match status" value="1"/>
</dbReference>
<dbReference type="GO" id="GO:0022857">
    <property type="term" value="F:transmembrane transporter activity"/>
    <property type="evidence" value="ECO:0007669"/>
    <property type="project" value="InterPro"/>
</dbReference>
<evidence type="ECO:0000259" key="4">
    <source>
        <dbReference type="PROSITE" id="PS50850"/>
    </source>
</evidence>
<dbReference type="AlphaFoldDB" id="A0A4P6XQX8"/>
<dbReference type="SUPFAM" id="SSF103473">
    <property type="entry name" value="MFS general substrate transporter"/>
    <property type="match status" value="1"/>
</dbReference>
<feature type="domain" description="Major facilitator superfamily (MFS) profile" evidence="4">
    <location>
        <begin position="64"/>
        <end position="484"/>
    </location>
</feature>
<protein>
    <submittedName>
        <fullName evidence="5">Major Facilitator Superfamily protein</fullName>
    </submittedName>
</protein>
<dbReference type="PROSITE" id="PS50850">
    <property type="entry name" value="MFS"/>
    <property type="match status" value="1"/>
</dbReference>
<feature type="transmembrane region" description="Helical" evidence="3">
    <location>
        <begin position="135"/>
        <end position="153"/>
    </location>
</feature>
<feature type="transmembrane region" description="Helical" evidence="3">
    <location>
        <begin position="64"/>
        <end position="85"/>
    </location>
</feature>
<proteinExistence type="inferred from homology"/>
<comment type="similarity">
    <text evidence="2">Belongs to the major facilitator superfamily. Monocarboxylate porter (TC 2.A.1.13) family.</text>
</comment>
<name>A0A4P6XQX8_9ASCO</name>
<dbReference type="PANTHER" id="PTHR11360:SF177">
    <property type="entry name" value="RIBOFLAVIN TRANSPORTER MCH5"/>
    <property type="match status" value="1"/>
</dbReference>
<comment type="subcellular location">
    <subcellularLocation>
        <location evidence="1">Membrane</location>
        <topology evidence="1">Multi-pass membrane protein</topology>
    </subcellularLocation>
</comment>
<feature type="transmembrane region" description="Helical" evidence="3">
    <location>
        <begin position="303"/>
        <end position="324"/>
    </location>
</feature>
<organism evidence="5 6">
    <name type="scientific">Metschnikowia aff. pulcherrima</name>
    <dbReference type="NCBI Taxonomy" id="2163413"/>
    <lineage>
        <taxon>Eukaryota</taxon>
        <taxon>Fungi</taxon>
        <taxon>Dikarya</taxon>
        <taxon>Ascomycota</taxon>
        <taxon>Saccharomycotina</taxon>
        <taxon>Pichiomycetes</taxon>
        <taxon>Metschnikowiaceae</taxon>
        <taxon>Metschnikowia</taxon>
    </lineage>
</organism>
<feature type="transmembrane region" description="Helical" evidence="3">
    <location>
        <begin position="105"/>
        <end position="123"/>
    </location>
</feature>
<evidence type="ECO:0000313" key="6">
    <source>
        <dbReference type="Proteomes" id="UP000292447"/>
    </source>
</evidence>
<feature type="transmembrane region" description="Helical" evidence="3">
    <location>
        <begin position="159"/>
        <end position="179"/>
    </location>
</feature>
<feature type="transmembrane region" description="Helical" evidence="3">
    <location>
        <begin position="223"/>
        <end position="243"/>
    </location>
</feature>
<keyword evidence="6" id="KW-1185">Reference proteome</keyword>
<keyword evidence="3" id="KW-0812">Transmembrane</keyword>
<dbReference type="Gene3D" id="1.20.1250.20">
    <property type="entry name" value="MFS general substrate transporter like domains"/>
    <property type="match status" value="2"/>
</dbReference>
<evidence type="ECO:0000256" key="3">
    <source>
        <dbReference type="SAM" id="Phobius"/>
    </source>
</evidence>
<feature type="transmembrane region" description="Helical" evidence="3">
    <location>
        <begin position="396"/>
        <end position="417"/>
    </location>
</feature>
<accession>A0A4P6XQX8</accession>
<feature type="transmembrane region" description="Helical" evidence="3">
    <location>
        <begin position="366"/>
        <end position="384"/>
    </location>
</feature>
<feature type="transmembrane region" description="Helical" evidence="3">
    <location>
        <begin position="429"/>
        <end position="447"/>
    </location>
</feature>
<keyword evidence="3" id="KW-1133">Transmembrane helix</keyword>
<feature type="transmembrane region" description="Helical" evidence="3">
    <location>
        <begin position="191"/>
        <end position="211"/>
    </location>
</feature>
<keyword evidence="3" id="KW-0472">Membrane</keyword>
<dbReference type="Proteomes" id="UP000292447">
    <property type="component" value="Chromosome V"/>
</dbReference>
<dbReference type="GO" id="GO:0032218">
    <property type="term" value="P:riboflavin transport"/>
    <property type="evidence" value="ECO:0007669"/>
    <property type="project" value="TreeGrafter"/>
</dbReference>
<evidence type="ECO:0000256" key="1">
    <source>
        <dbReference type="ARBA" id="ARBA00004141"/>
    </source>
</evidence>
<dbReference type="InterPro" id="IPR020846">
    <property type="entry name" value="MFS_dom"/>
</dbReference>
<dbReference type="Pfam" id="PF07690">
    <property type="entry name" value="MFS_1"/>
    <property type="match status" value="1"/>
</dbReference>
<dbReference type="EMBL" id="CP034460">
    <property type="protein sequence ID" value="QBM89957.1"/>
    <property type="molecule type" value="Genomic_DNA"/>
</dbReference>
<sequence>MSSLAQVETIEMAPRREHAESEYMADQQLSYRRGNVSREREKTDMAMYSLEANPESFPDGGFDAYTVLFGAFFGLIADFGIPNGMGAIEAYVSRNQLAHYKPSTVSWIFSLHLGTMYFGGVFFGGLFDKYGARKLLVLGTAFMFVGLMTTAELKELYQFILSFGILTALGTSLAMAPLIGVMSHWFLRKRAMACSTATVGGLIGSSVFVVMLQNLYSLVGYKWAVRILAFVCLACMLVANVLVRERKDSKEVMPETTEVLDEFAASAAPLADMSIPSNSKNKNWREMVREAFSSLAPLKDIRFVSLTIAVFLAELNSMTILTYLTSFALAGGVSELKSYLLLTIVNVSGIPARLVTGFLADKYGRFNVMVVTSVFSMIFVWALLTPSHGRLPYLYAFTVLYGVLSSAVLSLIAACLGQICPALHFGNHYGVLYFCLAFLVVLGMYFTSLVINTGSEHDYQMWIVFEGCISIACVAAWVWARWCNVRFIPCKF</sequence>
<dbReference type="InterPro" id="IPR050327">
    <property type="entry name" value="Proton-linked_MCT"/>
</dbReference>
<gene>
    <name evidence="5" type="primary">MPUL0E01940</name>
    <name evidence="5" type="ORF">METSCH_E01940</name>
</gene>
<dbReference type="InterPro" id="IPR036259">
    <property type="entry name" value="MFS_trans_sf"/>
</dbReference>
<dbReference type="InterPro" id="IPR011701">
    <property type="entry name" value="MFS"/>
</dbReference>
<feature type="transmembrane region" description="Helical" evidence="3">
    <location>
        <begin position="459"/>
        <end position="479"/>
    </location>
</feature>